<feature type="coiled-coil region" evidence="3">
    <location>
        <begin position="149"/>
        <end position="176"/>
    </location>
</feature>
<evidence type="ECO:0000313" key="8">
    <source>
        <dbReference type="EMBL" id="RIV19025.1"/>
    </source>
</evidence>
<dbReference type="InterPro" id="IPR058624">
    <property type="entry name" value="MdtA-like_HH"/>
</dbReference>
<dbReference type="InterPro" id="IPR058626">
    <property type="entry name" value="MdtA-like_b-barrel"/>
</dbReference>
<reference evidence="8 9" key="1">
    <citation type="submission" date="2018-08" db="EMBL/GenBank/DDBJ databases">
        <title>Fibrisoma montanum sp. nov., isolated from Danxia mountain soil.</title>
        <authorList>
            <person name="Huang Y."/>
        </authorList>
    </citation>
    <scope>NUCLEOTIDE SEQUENCE [LARGE SCALE GENOMIC DNA]</scope>
    <source>
        <strain evidence="8 9">HYT19</strain>
    </source>
</reference>
<comment type="similarity">
    <text evidence="2">Belongs to the membrane fusion protein (MFP) (TC 8.A.1) family.</text>
</comment>
<evidence type="ECO:0000259" key="5">
    <source>
        <dbReference type="Pfam" id="PF25917"/>
    </source>
</evidence>
<dbReference type="Pfam" id="PF25967">
    <property type="entry name" value="RND-MFP_C"/>
    <property type="match status" value="1"/>
</dbReference>
<evidence type="ECO:0000256" key="3">
    <source>
        <dbReference type="SAM" id="Coils"/>
    </source>
</evidence>
<dbReference type="InterPro" id="IPR058627">
    <property type="entry name" value="MdtA-like_C"/>
</dbReference>
<name>A0A418M0A5_9BACT</name>
<dbReference type="Gene3D" id="2.40.50.100">
    <property type="match status" value="1"/>
</dbReference>
<dbReference type="Pfam" id="PF25944">
    <property type="entry name" value="Beta-barrel_RND"/>
    <property type="match status" value="1"/>
</dbReference>
<gene>
    <name evidence="8" type="ORF">DYU11_26370</name>
</gene>
<dbReference type="PANTHER" id="PTHR30158">
    <property type="entry name" value="ACRA/E-RELATED COMPONENT OF DRUG EFFLUX TRANSPORTER"/>
    <property type="match status" value="1"/>
</dbReference>
<feature type="domain" description="Multidrug resistance protein MdtA-like C-terminal permuted SH3" evidence="7">
    <location>
        <begin position="304"/>
        <end position="364"/>
    </location>
</feature>
<dbReference type="Gene3D" id="2.40.30.170">
    <property type="match status" value="1"/>
</dbReference>
<protein>
    <submittedName>
        <fullName evidence="8">Efflux RND transporter periplasmic adaptor subunit</fullName>
    </submittedName>
</protein>
<evidence type="ECO:0000259" key="6">
    <source>
        <dbReference type="Pfam" id="PF25944"/>
    </source>
</evidence>
<dbReference type="Gene3D" id="2.40.420.20">
    <property type="match status" value="1"/>
</dbReference>
<comment type="subcellular location">
    <subcellularLocation>
        <location evidence="1">Cell envelope</location>
    </subcellularLocation>
</comment>
<keyword evidence="9" id="KW-1185">Reference proteome</keyword>
<dbReference type="SUPFAM" id="SSF111369">
    <property type="entry name" value="HlyD-like secretion proteins"/>
    <property type="match status" value="1"/>
</dbReference>
<dbReference type="GO" id="GO:0046677">
    <property type="term" value="P:response to antibiotic"/>
    <property type="evidence" value="ECO:0007669"/>
    <property type="project" value="TreeGrafter"/>
</dbReference>
<evidence type="ECO:0000256" key="2">
    <source>
        <dbReference type="ARBA" id="ARBA00009477"/>
    </source>
</evidence>
<organism evidence="8 9">
    <name type="scientific">Fibrisoma montanum</name>
    <dbReference type="NCBI Taxonomy" id="2305895"/>
    <lineage>
        <taxon>Bacteria</taxon>
        <taxon>Pseudomonadati</taxon>
        <taxon>Bacteroidota</taxon>
        <taxon>Cytophagia</taxon>
        <taxon>Cytophagales</taxon>
        <taxon>Spirosomataceae</taxon>
        <taxon>Fibrisoma</taxon>
    </lineage>
</organism>
<dbReference type="Pfam" id="PF25876">
    <property type="entry name" value="HH_MFP_RND"/>
    <property type="match status" value="1"/>
</dbReference>
<dbReference type="Pfam" id="PF25917">
    <property type="entry name" value="BSH_RND"/>
    <property type="match status" value="1"/>
</dbReference>
<evidence type="ECO:0000256" key="1">
    <source>
        <dbReference type="ARBA" id="ARBA00004196"/>
    </source>
</evidence>
<evidence type="ECO:0000259" key="7">
    <source>
        <dbReference type="Pfam" id="PF25967"/>
    </source>
</evidence>
<comment type="caution">
    <text evidence="8">The sequence shown here is derived from an EMBL/GenBank/DDBJ whole genome shotgun (WGS) entry which is preliminary data.</text>
</comment>
<dbReference type="InterPro" id="IPR006143">
    <property type="entry name" value="RND_pump_MFP"/>
</dbReference>
<dbReference type="NCBIfam" id="TIGR01730">
    <property type="entry name" value="RND_mfp"/>
    <property type="match status" value="1"/>
</dbReference>
<proteinExistence type="inferred from homology"/>
<evidence type="ECO:0000259" key="4">
    <source>
        <dbReference type="Pfam" id="PF25876"/>
    </source>
</evidence>
<feature type="domain" description="Multidrug resistance protein MdtA-like barrel-sandwich hybrid" evidence="5">
    <location>
        <begin position="70"/>
        <end position="210"/>
    </location>
</feature>
<sequence length="390" mass="43472">MINTQIARSVRSPRTYKLLMLMVIGGVMGCTSNEDQSKKTEEKLAVPVVRLTRQPTTLQREYVSSLEAIRNVEVRARVSGFLEKIHVDEGQGVRKGQLLFTLNKAEYNAEADRARATLKSAMASEKTAAVEVERVKMLVDKKIISPSELQLAKAKLESARAQIDEARSALAKANLHLAHTNIRAPFDGVINRIPFKMGSLIEEGTLLTMVSDLHEVFAYFDVSEKEYLDFLKKNRNLVGKGGQAVEMVLADASVYPQKGRIETMETIFDEESGTISLRARFPNPQRLLKHGSSGIIRLDNFMSDALLVPQRAVFEIQDKNYVYVVDAANRVKSKSFVPQSRVGKYYIVKSGLQPGERVVYEGIQNVKDGMQIIPRSTPGKGDQAEEVAKN</sequence>
<dbReference type="OrthoDB" id="9801814at2"/>
<dbReference type="AlphaFoldDB" id="A0A418M0A5"/>
<feature type="domain" description="Multidrug resistance protein MdtA-like beta-barrel" evidence="6">
    <location>
        <begin position="221"/>
        <end position="291"/>
    </location>
</feature>
<feature type="domain" description="Multidrug resistance protein MdtA-like alpha-helical hairpin" evidence="4">
    <location>
        <begin position="112"/>
        <end position="180"/>
    </location>
</feature>
<keyword evidence="3" id="KW-0175">Coiled coil</keyword>
<dbReference type="GO" id="GO:0030313">
    <property type="term" value="C:cell envelope"/>
    <property type="evidence" value="ECO:0007669"/>
    <property type="project" value="UniProtKB-SubCell"/>
</dbReference>
<accession>A0A418M0A5</accession>
<dbReference type="PANTHER" id="PTHR30158:SF23">
    <property type="entry name" value="MULTIDRUG RESISTANCE PROTEIN MEXA"/>
    <property type="match status" value="1"/>
</dbReference>
<dbReference type="GO" id="GO:0022857">
    <property type="term" value="F:transmembrane transporter activity"/>
    <property type="evidence" value="ECO:0007669"/>
    <property type="project" value="InterPro"/>
</dbReference>
<dbReference type="InterPro" id="IPR058625">
    <property type="entry name" value="MdtA-like_BSH"/>
</dbReference>
<dbReference type="Proteomes" id="UP000283523">
    <property type="component" value="Unassembled WGS sequence"/>
</dbReference>
<dbReference type="Gene3D" id="1.10.287.470">
    <property type="entry name" value="Helix hairpin bin"/>
    <property type="match status" value="1"/>
</dbReference>
<evidence type="ECO:0000313" key="9">
    <source>
        <dbReference type="Proteomes" id="UP000283523"/>
    </source>
</evidence>
<dbReference type="GO" id="GO:0005886">
    <property type="term" value="C:plasma membrane"/>
    <property type="evidence" value="ECO:0007669"/>
    <property type="project" value="TreeGrafter"/>
</dbReference>
<dbReference type="EMBL" id="QXED01000009">
    <property type="protein sequence ID" value="RIV19025.1"/>
    <property type="molecule type" value="Genomic_DNA"/>
</dbReference>